<dbReference type="InterPro" id="IPR029752">
    <property type="entry name" value="D-isomer_DH_CS1"/>
</dbReference>
<evidence type="ECO:0000313" key="9">
    <source>
        <dbReference type="Proteomes" id="UP000268033"/>
    </source>
</evidence>
<dbReference type="Gene3D" id="3.30.1370.170">
    <property type="match status" value="1"/>
</dbReference>
<keyword evidence="2 5" id="KW-0560">Oxidoreductase</keyword>
<comment type="caution">
    <text evidence="8">The sequence shown here is derived from an EMBL/GenBank/DDBJ whole genome shotgun (WGS) entry which is preliminary data.</text>
</comment>
<feature type="binding site" evidence="5">
    <location>
        <position position="68"/>
    </location>
    <ligand>
        <name>substrate</name>
    </ligand>
</feature>
<dbReference type="GO" id="GO:0030267">
    <property type="term" value="F:glyoxylate reductase (NADPH) activity"/>
    <property type="evidence" value="ECO:0007669"/>
    <property type="project" value="TreeGrafter"/>
</dbReference>
<feature type="binding site" evidence="5">
    <location>
        <position position="250"/>
    </location>
    <ligand>
        <name>NAD(+)</name>
        <dbReference type="ChEBI" id="CHEBI:57540"/>
    </ligand>
</feature>
<gene>
    <name evidence="5" type="primary">pdxB</name>
    <name evidence="8" type="ORF">EDC28_102261</name>
</gene>
<evidence type="ECO:0000256" key="3">
    <source>
        <dbReference type="ARBA" id="ARBA00023027"/>
    </source>
</evidence>
<feature type="domain" description="Erythronate-4-phosphate dehydrogenase dimerisation" evidence="7">
    <location>
        <begin position="296"/>
        <end position="343"/>
    </location>
</feature>
<dbReference type="GO" id="GO:0005829">
    <property type="term" value="C:cytosol"/>
    <property type="evidence" value="ECO:0007669"/>
    <property type="project" value="TreeGrafter"/>
</dbReference>
<evidence type="ECO:0000256" key="5">
    <source>
        <dbReference type="HAMAP-Rule" id="MF_01825"/>
    </source>
</evidence>
<dbReference type="InterPro" id="IPR006140">
    <property type="entry name" value="D-isomer_DH_NAD-bd"/>
</dbReference>
<dbReference type="CDD" id="cd12158">
    <property type="entry name" value="ErythrP_dh"/>
    <property type="match status" value="1"/>
</dbReference>
<protein>
    <recommendedName>
        <fullName evidence="5">Erythronate-4-phosphate dehydrogenase</fullName>
        <ecNumber evidence="5">1.1.1.290</ecNumber>
    </recommendedName>
</protein>
<dbReference type="EC" id="1.1.1.290" evidence="5"/>
<dbReference type="AlphaFoldDB" id="A0A3N1PZ85"/>
<dbReference type="STRING" id="584787.GCA_001247655_03191"/>
<dbReference type="InterPro" id="IPR029753">
    <property type="entry name" value="D-isomer_DH_CS"/>
</dbReference>
<dbReference type="PROSITE" id="PS00065">
    <property type="entry name" value="D_2_HYDROXYACID_DH_1"/>
    <property type="match status" value="1"/>
</dbReference>
<keyword evidence="4 5" id="KW-0664">Pyridoxine biosynthesis</keyword>
<comment type="function">
    <text evidence="5">Catalyzes the oxidation of erythronate-4-phosphate to 3-hydroxy-2-oxo-4-phosphonooxybutanoate.</text>
</comment>
<dbReference type="Gene3D" id="3.40.50.720">
    <property type="entry name" value="NAD(P)-binding Rossmann-like Domain"/>
    <property type="match status" value="2"/>
</dbReference>
<evidence type="ECO:0000313" key="8">
    <source>
        <dbReference type="EMBL" id="ROQ29886.1"/>
    </source>
</evidence>
<accession>A0A3N1PZ85</accession>
<comment type="pathway">
    <text evidence="5">Cofactor biosynthesis; pyridoxine 5'-phosphate biosynthesis; pyridoxine 5'-phosphate from D-erythrose 4-phosphate: step 2/5.</text>
</comment>
<feature type="binding site" evidence="5">
    <location>
        <position position="46"/>
    </location>
    <ligand>
        <name>substrate</name>
    </ligand>
</feature>
<proteinExistence type="inferred from homology"/>
<keyword evidence="3 5" id="KW-0520">NAD</keyword>
<organism evidence="8 9">
    <name type="scientific">Gallaecimonas pentaromativorans</name>
    <dbReference type="NCBI Taxonomy" id="584787"/>
    <lineage>
        <taxon>Bacteria</taxon>
        <taxon>Pseudomonadati</taxon>
        <taxon>Pseudomonadota</taxon>
        <taxon>Gammaproteobacteria</taxon>
        <taxon>Enterobacterales</taxon>
        <taxon>Gallaecimonadaceae</taxon>
        <taxon>Gallaecimonas</taxon>
    </lineage>
</organism>
<reference evidence="8 9" key="1">
    <citation type="submission" date="2018-11" db="EMBL/GenBank/DDBJ databases">
        <title>Genomic Encyclopedia of Type Strains, Phase IV (KMG-IV): sequencing the most valuable type-strain genomes for metagenomic binning, comparative biology and taxonomic classification.</title>
        <authorList>
            <person name="Goeker M."/>
        </authorList>
    </citation>
    <scope>NUCLEOTIDE SEQUENCE [LARGE SCALE GENOMIC DNA]</scope>
    <source>
        <strain evidence="8 9">DSM 21945</strain>
    </source>
</reference>
<dbReference type="Pfam" id="PF11890">
    <property type="entry name" value="DUF3410"/>
    <property type="match status" value="1"/>
</dbReference>
<dbReference type="HAMAP" id="MF_01825">
    <property type="entry name" value="PdxB"/>
    <property type="match status" value="1"/>
</dbReference>
<dbReference type="SUPFAM" id="SSF51735">
    <property type="entry name" value="NAD(P)-binding Rossmann-fold domains"/>
    <property type="match status" value="1"/>
</dbReference>
<evidence type="ECO:0000256" key="1">
    <source>
        <dbReference type="ARBA" id="ARBA00022490"/>
    </source>
</evidence>
<evidence type="ECO:0000256" key="4">
    <source>
        <dbReference type="ARBA" id="ARBA00023096"/>
    </source>
</evidence>
<feature type="active site" evidence="5">
    <location>
        <position position="202"/>
    </location>
</feature>
<feature type="active site" description="Proton donor" evidence="5">
    <location>
        <position position="247"/>
    </location>
</feature>
<keyword evidence="9" id="KW-1185">Reference proteome</keyword>
<comment type="catalytic activity">
    <reaction evidence="5">
        <text>4-phospho-D-erythronate + NAD(+) = (R)-3-hydroxy-2-oxo-4-phosphooxybutanoate + NADH + H(+)</text>
        <dbReference type="Rhea" id="RHEA:18829"/>
        <dbReference type="ChEBI" id="CHEBI:15378"/>
        <dbReference type="ChEBI" id="CHEBI:57540"/>
        <dbReference type="ChEBI" id="CHEBI:57945"/>
        <dbReference type="ChEBI" id="CHEBI:58538"/>
        <dbReference type="ChEBI" id="CHEBI:58766"/>
        <dbReference type="EC" id="1.1.1.290"/>
    </reaction>
</comment>
<dbReference type="GO" id="GO:0008615">
    <property type="term" value="P:pyridoxine biosynthetic process"/>
    <property type="evidence" value="ECO:0007669"/>
    <property type="project" value="UniProtKB-UniRule"/>
</dbReference>
<feature type="domain" description="D-isomer specific 2-hydroxyacid dehydrogenase NAD-binding" evidence="6">
    <location>
        <begin position="107"/>
        <end position="249"/>
    </location>
</feature>
<comment type="similarity">
    <text evidence="5">Belongs to the D-isomer specific 2-hydroxyacid dehydrogenase family. PdxB subfamily.</text>
</comment>
<dbReference type="GO" id="GO:0046983">
    <property type="term" value="F:protein dimerization activity"/>
    <property type="evidence" value="ECO:0007669"/>
    <property type="project" value="InterPro"/>
</dbReference>
<feature type="active site" evidence="5">
    <location>
        <position position="230"/>
    </location>
</feature>
<dbReference type="InterPro" id="IPR036291">
    <property type="entry name" value="NAD(P)-bd_dom_sf"/>
</dbReference>
<feature type="binding site" evidence="5">
    <location>
        <position position="225"/>
    </location>
    <ligand>
        <name>NAD(+)</name>
        <dbReference type="ChEBI" id="CHEBI:57540"/>
    </ligand>
</feature>
<dbReference type="GO" id="GO:0051287">
    <property type="term" value="F:NAD binding"/>
    <property type="evidence" value="ECO:0007669"/>
    <property type="project" value="InterPro"/>
</dbReference>
<evidence type="ECO:0000256" key="2">
    <source>
        <dbReference type="ARBA" id="ARBA00023002"/>
    </source>
</evidence>
<comment type="subcellular location">
    <subcellularLocation>
        <location evidence="5">Cytoplasm</location>
    </subcellularLocation>
</comment>
<sequence>MLTILADGLMPLVDELFLEFGTILRFDGRMPSPEQLAQADVLLVRSVTQVDAALLAQAPKLRFIGSATIGTDHLDIKTIEEKGIFWTAAPGCNADAVADYVLSAVLNWQTMTGRDLPALTVGIVGVGNIGSRLSRRLNALGVKVLCCDPPKAEPGFISLAQMLPQVDVLTLHVPGGSATHKMLGADTLAAMKNGALLINSCRGSVVDNAALVSWLEAGRGEAVLDVYETEPDFDTRLLGLARWLTPHIAGHSIEGKRRGTWMLYEALCRHQGLSPSGHFGNWLPAPAVTHVTGTLAEVRRLGNLVYDIRDDDAWFRQGLLAGKTFDVLRRSYPKRREWGSLDTTFVEDGAKVWALASH</sequence>
<dbReference type="PROSITE" id="PS00671">
    <property type="entry name" value="D_2_HYDROXYACID_DH_3"/>
    <property type="match status" value="1"/>
</dbReference>
<dbReference type="PANTHER" id="PTHR10996">
    <property type="entry name" value="2-HYDROXYACID DEHYDROGENASE-RELATED"/>
    <property type="match status" value="1"/>
</dbReference>
<dbReference type="GO" id="GO:0033711">
    <property type="term" value="F:4-phosphoerythronate dehydrogenase activity"/>
    <property type="evidence" value="ECO:0007669"/>
    <property type="project" value="UniProtKB-EC"/>
</dbReference>
<dbReference type="InterPro" id="IPR024531">
    <property type="entry name" value="Erythronate-4-P_DHase_dimer"/>
</dbReference>
<keyword evidence="1 5" id="KW-0963">Cytoplasm</keyword>
<dbReference type="InterPro" id="IPR020921">
    <property type="entry name" value="Erythronate-4-P_DHase"/>
</dbReference>
<comment type="caution">
    <text evidence="5">Lacks conserved residue(s) required for the propagation of feature annotation.</text>
</comment>
<feature type="binding site" evidence="5">
    <location>
        <position position="148"/>
    </location>
    <ligand>
        <name>NAD(+)</name>
        <dbReference type="ChEBI" id="CHEBI:57540"/>
    </ligand>
</feature>
<dbReference type="InterPro" id="IPR038251">
    <property type="entry name" value="PdxB_dimer_sf"/>
</dbReference>
<evidence type="ECO:0000259" key="7">
    <source>
        <dbReference type="Pfam" id="PF11890"/>
    </source>
</evidence>
<dbReference type="EMBL" id="RJUL01000002">
    <property type="protein sequence ID" value="ROQ29886.1"/>
    <property type="molecule type" value="Genomic_DNA"/>
</dbReference>
<dbReference type="GO" id="GO:0016618">
    <property type="term" value="F:hydroxypyruvate reductase [NAD(P)H] activity"/>
    <property type="evidence" value="ECO:0007669"/>
    <property type="project" value="TreeGrafter"/>
</dbReference>
<name>A0A3N1PZ85_9GAMM</name>
<comment type="subunit">
    <text evidence="5">Homodimer.</text>
</comment>
<evidence type="ECO:0000259" key="6">
    <source>
        <dbReference type="Pfam" id="PF02826"/>
    </source>
</evidence>
<dbReference type="SUPFAM" id="SSF52283">
    <property type="entry name" value="Formate/glycerate dehydrogenase catalytic domain-like"/>
    <property type="match status" value="1"/>
</dbReference>
<dbReference type="InterPro" id="IPR050223">
    <property type="entry name" value="D-isomer_2-hydroxyacid_DH"/>
</dbReference>
<dbReference type="RefSeq" id="WP_123420753.1">
    <property type="nucleotide sequence ID" value="NZ_RJUL01000002.1"/>
</dbReference>
<dbReference type="Proteomes" id="UP000268033">
    <property type="component" value="Unassembled WGS sequence"/>
</dbReference>
<dbReference type="UniPathway" id="UPA00244">
    <property type="reaction ID" value="UER00310"/>
</dbReference>
<dbReference type="Pfam" id="PF02826">
    <property type="entry name" value="2-Hacid_dh_C"/>
    <property type="match status" value="1"/>
</dbReference>